<proteinExistence type="predicted"/>
<evidence type="ECO:0000313" key="1">
    <source>
        <dbReference type="EMBL" id="KAH9792509.1"/>
    </source>
</evidence>
<reference evidence="2" key="1">
    <citation type="journal article" date="2023" name="Hortic. Res.">
        <title>A chromosome-level phased genome enabling allele-level studies in sweet orange: a case study on citrus Huanglongbing tolerance.</title>
        <authorList>
            <person name="Wu B."/>
            <person name="Yu Q."/>
            <person name="Deng Z."/>
            <person name="Duan Y."/>
            <person name="Luo F."/>
            <person name="Gmitter F. Jr."/>
        </authorList>
    </citation>
    <scope>NUCLEOTIDE SEQUENCE [LARGE SCALE GENOMIC DNA]</scope>
    <source>
        <strain evidence="2">cv. Valencia</strain>
    </source>
</reference>
<protein>
    <submittedName>
        <fullName evidence="1">Uncharacterized protein</fullName>
    </submittedName>
</protein>
<evidence type="ECO:0000313" key="2">
    <source>
        <dbReference type="Proteomes" id="UP000829398"/>
    </source>
</evidence>
<organism evidence="1 2">
    <name type="scientific">Citrus sinensis</name>
    <name type="common">Sweet orange</name>
    <name type="synonym">Citrus aurantium var. sinensis</name>
    <dbReference type="NCBI Taxonomy" id="2711"/>
    <lineage>
        <taxon>Eukaryota</taxon>
        <taxon>Viridiplantae</taxon>
        <taxon>Streptophyta</taxon>
        <taxon>Embryophyta</taxon>
        <taxon>Tracheophyta</taxon>
        <taxon>Spermatophyta</taxon>
        <taxon>Magnoliopsida</taxon>
        <taxon>eudicotyledons</taxon>
        <taxon>Gunneridae</taxon>
        <taxon>Pentapetalae</taxon>
        <taxon>rosids</taxon>
        <taxon>malvids</taxon>
        <taxon>Sapindales</taxon>
        <taxon>Rutaceae</taxon>
        <taxon>Aurantioideae</taxon>
        <taxon>Citrus</taxon>
    </lineage>
</organism>
<dbReference type="EMBL" id="CM039171">
    <property type="protein sequence ID" value="KAH9792509.1"/>
    <property type="molecule type" value="Genomic_DNA"/>
</dbReference>
<gene>
    <name evidence="1" type="ORF">KPL71_004153</name>
</gene>
<accession>A0ACB8N318</accession>
<name>A0ACB8N318_CITSI</name>
<comment type="caution">
    <text evidence="1">The sequence shown here is derived from an EMBL/GenBank/DDBJ whole genome shotgun (WGS) entry which is preliminary data.</text>
</comment>
<sequence>MSHNLEQNTNEDDQSATTQNLQIQALLGEMRRMMRVELELIHERLDRVENTRAGQPQPVPQTRKRERAPVRGEIDYYYRDEYDEGDDSMGSYRRDGQGRRARNRDDGLRGIKMKIPSFQGKSDLEAYLELEKKMEFIFDCHNFSEVKKVKLVVIEFFDYAITWCDQLVISRRRNRERLIETYDEMKSLMRKRFVPNHYYRDLYQKLQRLTQGSRSVEDYYKEMEIAMIRENVEKDREATMARFLNGLNREIADKVELQYYVEIEEIVHKAIKIEQQLKMRGNTVTPTIRNHDIKCFKCQGRGHIASEYVNQRVMVLRDNGEIVTKDKTEENEIPPLEDVEDEEYIALEELTLVARRALSVQVKEDEAAQRENIFHTRCYVQDKVCSMIIDGGSCTNVASTIMVEKLGLPTLKHPRPYKLQWLNDSGEVKVNKMVLVTFRIGKYEDKVLCDVVPMQAGHLLLGRPWQFDRRVKHNGFTNKYSFVFNQRNITLVPLTPKQGIQVDEEKVRAIQEWPSPTSVSNVRSFHRLTSFYPRFVKDFSTLAALLTEVIKKDVGFKWGEAQEKAFQIIKQKLTNALLLSLPNFNKRFEIECDASDIGIGVVLMQEGRPIAYFSEKLSGAALNYTTYDKELYALKVKFNIERRTEQYAKQANKGRHKLVFESGDWVWLHMRKERFSERRKSKLLSRRDGPFQVLERINDNAYKLDLSGEYNVSATFNIFDLSPFDVGDDLRTNPLQEEGNHEIKDKTITSTWDEAYSDHIQVPVGPVTIAIAKKFKEALNGLIQAI</sequence>
<keyword evidence="2" id="KW-1185">Reference proteome</keyword>
<dbReference type="Proteomes" id="UP000829398">
    <property type="component" value="Chromosome 2"/>
</dbReference>